<dbReference type="SUPFAM" id="SSF52540">
    <property type="entry name" value="P-loop containing nucleoside triphosphate hydrolases"/>
    <property type="match status" value="1"/>
</dbReference>
<dbReference type="SMART" id="SM00382">
    <property type="entry name" value="AAA"/>
    <property type="match status" value="1"/>
</dbReference>
<dbReference type="InterPro" id="IPR003593">
    <property type="entry name" value="AAA+_ATPase"/>
</dbReference>
<keyword evidence="5" id="KW-0547">Nucleotide-binding</keyword>
<dbReference type="PANTHER" id="PTHR43514">
    <property type="entry name" value="ABC TRANSPORTER I FAMILY MEMBER 10"/>
    <property type="match status" value="1"/>
</dbReference>
<evidence type="ECO:0000256" key="5">
    <source>
        <dbReference type="ARBA" id="ARBA00022741"/>
    </source>
</evidence>
<dbReference type="GO" id="GO:0140359">
    <property type="term" value="F:ABC-type transporter activity"/>
    <property type="evidence" value="ECO:0007669"/>
    <property type="project" value="InterPro"/>
</dbReference>
<dbReference type="PANTHER" id="PTHR43514:SF10">
    <property type="entry name" value="MOLYBDENUM IMPORT ATP-BINDING PROTEIN MODC 2"/>
    <property type="match status" value="1"/>
</dbReference>
<dbReference type="AlphaFoldDB" id="A0A3B0ZEI5"/>
<keyword evidence="2" id="KW-1003">Cell membrane</keyword>
<dbReference type="InterPro" id="IPR008995">
    <property type="entry name" value="Mo/tungstate-bd_C_term_dom"/>
</dbReference>
<evidence type="ECO:0000256" key="2">
    <source>
        <dbReference type="ARBA" id="ARBA00022475"/>
    </source>
</evidence>
<feature type="domain" description="Mop" evidence="10">
    <location>
        <begin position="290"/>
        <end position="355"/>
    </location>
</feature>
<evidence type="ECO:0000256" key="1">
    <source>
        <dbReference type="ARBA" id="ARBA00022448"/>
    </source>
</evidence>
<evidence type="ECO:0000256" key="7">
    <source>
        <dbReference type="ARBA" id="ARBA00022967"/>
    </source>
</evidence>
<name>A0A3B0ZEI5_9ZZZZ</name>
<dbReference type="PROSITE" id="PS50893">
    <property type="entry name" value="ABC_TRANSPORTER_2"/>
    <property type="match status" value="1"/>
</dbReference>
<accession>A0A3B0ZEI5</accession>
<dbReference type="InterPro" id="IPR003439">
    <property type="entry name" value="ABC_transporter-like_ATP-bd"/>
</dbReference>
<evidence type="ECO:0000256" key="6">
    <source>
        <dbReference type="ARBA" id="ARBA00022840"/>
    </source>
</evidence>
<dbReference type="InterPro" id="IPR004606">
    <property type="entry name" value="Mop_domain"/>
</dbReference>
<keyword evidence="4" id="KW-0997">Cell inner membrane</keyword>
<reference evidence="11" key="1">
    <citation type="submission" date="2018-06" db="EMBL/GenBank/DDBJ databases">
        <authorList>
            <person name="Zhirakovskaya E."/>
        </authorList>
    </citation>
    <scope>NUCLEOTIDE SEQUENCE</scope>
</reference>
<organism evidence="11">
    <name type="scientific">hydrothermal vent metagenome</name>
    <dbReference type="NCBI Taxonomy" id="652676"/>
    <lineage>
        <taxon>unclassified sequences</taxon>
        <taxon>metagenomes</taxon>
        <taxon>ecological metagenomes</taxon>
    </lineage>
</organism>
<dbReference type="NCBIfam" id="TIGR02142">
    <property type="entry name" value="modC_ABC"/>
    <property type="match status" value="1"/>
</dbReference>
<proteinExistence type="predicted"/>
<dbReference type="GO" id="GO:0015098">
    <property type="term" value="F:molybdate ion transmembrane transporter activity"/>
    <property type="evidence" value="ECO:0007669"/>
    <property type="project" value="InterPro"/>
</dbReference>
<dbReference type="PROSITE" id="PS51866">
    <property type="entry name" value="MOP"/>
    <property type="match status" value="1"/>
</dbReference>
<dbReference type="InterPro" id="IPR005116">
    <property type="entry name" value="Transp-assoc_OB_typ1"/>
</dbReference>
<keyword evidence="1" id="KW-0813">Transport</keyword>
<feature type="domain" description="ABC transporter" evidence="9">
    <location>
        <begin position="5"/>
        <end position="232"/>
    </location>
</feature>
<dbReference type="Pfam" id="PF03459">
    <property type="entry name" value="TOBE"/>
    <property type="match status" value="1"/>
</dbReference>
<evidence type="ECO:0000259" key="10">
    <source>
        <dbReference type="PROSITE" id="PS51866"/>
    </source>
</evidence>
<evidence type="ECO:0000259" key="9">
    <source>
        <dbReference type="PROSITE" id="PS50893"/>
    </source>
</evidence>
<gene>
    <name evidence="11" type="ORF">MNBD_GAMMA16-1807</name>
</gene>
<dbReference type="Pfam" id="PF00005">
    <property type="entry name" value="ABC_tran"/>
    <property type="match status" value="1"/>
</dbReference>
<dbReference type="Gene3D" id="2.40.50.100">
    <property type="match status" value="1"/>
</dbReference>
<evidence type="ECO:0000256" key="3">
    <source>
        <dbReference type="ARBA" id="ARBA00022505"/>
    </source>
</evidence>
<evidence type="ECO:0000313" key="11">
    <source>
        <dbReference type="EMBL" id="VAW87430.1"/>
    </source>
</evidence>
<dbReference type="InterPro" id="IPR027417">
    <property type="entry name" value="P-loop_NTPase"/>
</dbReference>
<sequence length="355" mass="39251">MTLSIKVCFTRQDFILDVAVDLPLDGVTALFGRSGCGKTTLLRVIAGLERVPDATVVFGHEVWQQGRCFLPLHQRRIGLVFQEHSLLPHLSVRGNLEYGYRRTPAALRRLELIDVVNMLDIGDLLDRSVDRLSGGQCQRIALGRALLSSPNLLLLDEPLAALDTQSKREIMPFLSRLTQQTGVPIILITHAPDEVEQLADHVVFMRQGLIERMETLREAIARPDSPLFDDAGPVAVLEGELKATDERGLQAFESESVCLLLASAGQQPGSRKRLRVLARDVSLALDEPKRLSILNHLPVIIERIDPESVGRVTLACRLTDGQLLLAQITPWSLQQLGLTTGQHVYALIKSVALLE</sequence>
<evidence type="ECO:0000256" key="8">
    <source>
        <dbReference type="ARBA" id="ARBA00023136"/>
    </source>
</evidence>
<dbReference type="PROSITE" id="PS00211">
    <property type="entry name" value="ABC_TRANSPORTER_1"/>
    <property type="match status" value="1"/>
</dbReference>
<dbReference type="InterPro" id="IPR017871">
    <property type="entry name" value="ABC_transporter-like_CS"/>
</dbReference>
<protein>
    <submittedName>
        <fullName evidence="11">Molybdenum ABC transporter ATP-binding protein ModC</fullName>
    </submittedName>
</protein>
<dbReference type="SUPFAM" id="SSF50331">
    <property type="entry name" value="MOP-like"/>
    <property type="match status" value="1"/>
</dbReference>
<dbReference type="InterPro" id="IPR050334">
    <property type="entry name" value="Molybdenum_import_ModC"/>
</dbReference>
<keyword evidence="3" id="KW-0500">Molybdenum</keyword>
<keyword evidence="6 11" id="KW-0067">ATP-binding</keyword>
<evidence type="ECO:0000256" key="4">
    <source>
        <dbReference type="ARBA" id="ARBA00022519"/>
    </source>
</evidence>
<keyword evidence="8" id="KW-0472">Membrane</keyword>
<dbReference type="EMBL" id="UOFO01000123">
    <property type="protein sequence ID" value="VAW87430.1"/>
    <property type="molecule type" value="Genomic_DNA"/>
</dbReference>
<dbReference type="Gene3D" id="3.40.50.300">
    <property type="entry name" value="P-loop containing nucleotide triphosphate hydrolases"/>
    <property type="match status" value="1"/>
</dbReference>
<dbReference type="GO" id="GO:0016020">
    <property type="term" value="C:membrane"/>
    <property type="evidence" value="ECO:0007669"/>
    <property type="project" value="InterPro"/>
</dbReference>
<dbReference type="GO" id="GO:0005524">
    <property type="term" value="F:ATP binding"/>
    <property type="evidence" value="ECO:0007669"/>
    <property type="project" value="UniProtKB-KW"/>
</dbReference>
<dbReference type="InterPro" id="IPR011868">
    <property type="entry name" value="ModC_ABC_ATP-bd"/>
</dbReference>
<dbReference type="GO" id="GO:0016887">
    <property type="term" value="F:ATP hydrolysis activity"/>
    <property type="evidence" value="ECO:0007669"/>
    <property type="project" value="InterPro"/>
</dbReference>
<keyword evidence="7" id="KW-1278">Translocase</keyword>